<dbReference type="InterPro" id="IPR006091">
    <property type="entry name" value="Acyl-CoA_Oxase/DH_mid-dom"/>
</dbReference>
<dbReference type="GO" id="GO:0005737">
    <property type="term" value="C:cytoplasm"/>
    <property type="evidence" value="ECO:0007669"/>
    <property type="project" value="TreeGrafter"/>
</dbReference>
<protein>
    <submittedName>
        <fullName evidence="11">Acyl-CoA dehydrogenase</fullName>
    </submittedName>
</protein>
<evidence type="ECO:0000259" key="10">
    <source>
        <dbReference type="Pfam" id="PF02771"/>
    </source>
</evidence>
<dbReference type="InterPro" id="IPR046373">
    <property type="entry name" value="Acyl-CoA_Oxase/DH_mid-dom_sf"/>
</dbReference>
<keyword evidence="4 7" id="KW-0285">Flavoprotein</keyword>
<dbReference type="InterPro" id="IPR009100">
    <property type="entry name" value="AcylCoA_DH/oxidase_NM_dom_sf"/>
</dbReference>
<dbReference type="GO" id="GO:0003995">
    <property type="term" value="F:acyl-CoA dehydrogenase activity"/>
    <property type="evidence" value="ECO:0007669"/>
    <property type="project" value="TreeGrafter"/>
</dbReference>
<name>A0A8J3MEW1_9RHOB</name>
<dbReference type="PANTHER" id="PTHR48083">
    <property type="entry name" value="MEDIUM-CHAIN SPECIFIC ACYL-COA DEHYDROGENASE, MITOCHONDRIAL-RELATED"/>
    <property type="match status" value="1"/>
</dbReference>
<dbReference type="Gene3D" id="1.10.540.10">
    <property type="entry name" value="Acyl-CoA dehydrogenase/oxidase, N-terminal domain"/>
    <property type="match status" value="1"/>
</dbReference>
<evidence type="ECO:0000256" key="7">
    <source>
        <dbReference type="RuleBase" id="RU362125"/>
    </source>
</evidence>
<evidence type="ECO:0000256" key="5">
    <source>
        <dbReference type="ARBA" id="ARBA00022827"/>
    </source>
</evidence>
<organism evidence="11 12">
    <name type="scientific">Pseudodonghicola xiamenensis</name>
    <dbReference type="NCBI Taxonomy" id="337702"/>
    <lineage>
        <taxon>Bacteria</taxon>
        <taxon>Pseudomonadati</taxon>
        <taxon>Pseudomonadota</taxon>
        <taxon>Alphaproteobacteria</taxon>
        <taxon>Rhodobacterales</taxon>
        <taxon>Paracoccaceae</taxon>
        <taxon>Pseudodonghicola</taxon>
    </lineage>
</organism>
<comment type="similarity">
    <text evidence="2 7">Belongs to the acyl-CoA dehydrogenase family.</text>
</comment>
<dbReference type="Pfam" id="PF02771">
    <property type="entry name" value="Acyl-CoA_dh_N"/>
    <property type="match status" value="1"/>
</dbReference>
<evidence type="ECO:0000256" key="1">
    <source>
        <dbReference type="ARBA" id="ARBA00001974"/>
    </source>
</evidence>
<feature type="domain" description="Acyl-CoA dehydrogenase/oxidase N-terminal" evidence="10">
    <location>
        <begin position="10"/>
        <end position="129"/>
    </location>
</feature>
<gene>
    <name evidence="11" type="ORF">GCM10010961_35340</name>
</gene>
<dbReference type="SUPFAM" id="SSF47203">
    <property type="entry name" value="Acyl-CoA dehydrogenase C-terminal domain-like"/>
    <property type="match status" value="1"/>
</dbReference>
<evidence type="ECO:0000256" key="3">
    <source>
        <dbReference type="ARBA" id="ARBA00011738"/>
    </source>
</evidence>
<evidence type="ECO:0000259" key="8">
    <source>
        <dbReference type="Pfam" id="PF00441"/>
    </source>
</evidence>
<evidence type="ECO:0000313" key="11">
    <source>
        <dbReference type="EMBL" id="GHG99396.1"/>
    </source>
</evidence>
<accession>A0A8J3MEW1</accession>
<dbReference type="SUPFAM" id="SSF56645">
    <property type="entry name" value="Acyl-CoA dehydrogenase NM domain-like"/>
    <property type="match status" value="1"/>
</dbReference>
<reference evidence="11" key="2">
    <citation type="submission" date="2020-09" db="EMBL/GenBank/DDBJ databases">
        <authorList>
            <person name="Sun Q."/>
            <person name="Zhou Y."/>
        </authorList>
    </citation>
    <scope>NUCLEOTIDE SEQUENCE</scope>
    <source>
        <strain evidence="11">CGMCC 1.7081</strain>
    </source>
</reference>
<dbReference type="Gene3D" id="1.20.140.10">
    <property type="entry name" value="Butyryl-CoA Dehydrogenase, subunit A, domain 3"/>
    <property type="match status" value="1"/>
</dbReference>
<evidence type="ECO:0000256" key="6">
    <source>
        <dbReference type="ARBA" id="ARBA00023002"/>
    </source>
</evidence>
<evidence type="ECO:0000256" key="2">
    <source>
        <dbReference type="ARBA" id="ARBA00009347"/>
    </source>
</evidence>
<evidence type="ECO:0000313" key="12">
    <source>
        <dbReference type="Proteomes" id="UP000611500"/>
    </source>
</evidence>
<dbReference type="AlphaFoldDB" id="A0A8J3MEW1"/>
<evidence type="ECO:0000259" key="9">
    <source>
        <dbReference type="Pfam" id="PF02770"/>
    </source>
</evidence>
<comment type="caution">
    <text evidence="11">The sequence shown here is derived from an EMBL/GenBank/DDBJ whole genome shotgun (WGS) entry which is preliminary data.</text>
</comment>
<dbReference type="InterPro" id="IPR037069">
    <property type="entry name" value="AcylCoA_DH/ox_N_sf"/>
</dbReference>
<dbReference type="FunFam" id="2.40.110.10:FF:000002">
    <property type="entry name" value="Acyl-CoA dehydrogenase fadE12"/>
    <property type="match status" value="1"/>
</dbReference>
<dbReference type="Pfam" id="PF02770">
    <property type="entry name" value="Acyl-CoA_dh_M"/>
    <property type="match status" value="1"/>
</dbReference>
<dbReference type="InterPro" id="IPR013786">
    <property type="entry name" value="AcylCoA_DH/ox_N"/>
</dbReference>
<dbReference type="InterPro" id="IPR036250">
    <property type="entry name" value="AcylCo_DH-like_C"/>
</dbReference>
<comment type="subunit">
    <text evidence="3">Homodimer.</text>
</comment>
<dbReference type="Gene3D" id="2.40.110.10">
    <property type="entry name" value="Butyryl-CoA Dehydrogenase, subunit A, domain 2"/>
    <property type="match status" value="1"/>
</dbReference>
<feature type="domain" description="Acyl-CoA dehydrogenase/oxidase C-terminal" evidence="8">
    <location>
        <begin position="247"/>
        <end position="396"/>
    </location>
</feature>
<feature type="domain" description="Acyl-CoA oxidase/dehydrogenase middle" evidence="9">
    <location>
        <begin position="135"/>
        <end position="235"/>
    </location>
</feature>
<keyword evidence="6 7" id="KW-0560">Oxidoreductase</keyword>
<comment type="cofactor">
    <cofactor evidence="1 7">
        <name>FAD</name>
        <dbReference type="ChEBI" id="CHEBI:57692"/>
    </cofactor>
</comment>
<reference evidence="11" key="1">
    <citation type="journal article" date="2014" name="Int. J. Syst. Evol. Microbiol.">
        <title>Complete genome sequence of Corynebacterium casei LMG S-19264T (=DSM 44701T), isolated from a smear-ripened cheese.</title>
        <authorList>
            <consortium name="US DOE Joint Genome Institute (JGI-PGF)"/>
            <person name="Walter F."/>
            <person name="Albersmeier A."/>
            <person name="Kalinowski J."/>
            <person name="Ruckert C."/>
        </authorList>
    </citation>
    <scope>NUCLEOTIDE SEQUENCE</scope>
    <source>
        <strain evidence="11">CGMCC 1.7081</strain>
    </source>
</reference>
<proteinExistence type="inferred from homology"/>
<dbReference type="Proteomes" id="UP000611500">
    <property type="component" value="Unassembled WGS sequence"/>
</dbReference>
<sequence length="424" mass="47359">MDFEYSPYTQEMLARLQTFMEDHVLPANRRFHELAGQGAYPLEVVEPLKAKAFEAGLWNLFMPELEDSDPGTRLSNLEYAPLAEAMGRVPWSPEVFNCNAPDTGNMEILKRFGTPAQKKRWLEPLLTGEIRSFVGLTEPDAASSDLTNLATTIRREGDEYVINGRKWFSTGAKHPHARLAIVFGVSDPSPEADPHHKHSFILVPMDTPGFEVVRDVPIMHHHAPEGHCEVVFRDVRVPLDAMLGQEGDGFMLAQARLGPGRIHHCMRTIGQCELALELMCERALERRTFGKALADNANIQDWIAQSRMEIDAARLLMLQTAWKMDRDGARAARVDVSAIKVTAARLQTQVVDRAIQVFGAAGITPDTPLSYLWTWGRAMRFLDGPDEVHLKVIAREELKKAKGAVGRNLAHFVPPHISASNKGH</sequence>
<dbReference type="GO" id="GO:0050660">
    <property type="term" value="F:flavin adenine dinucleotide binding"/>
    <property type="evidence" value="ECO:0007669"/>
    <property type="project" value="InterPro"/>
</dbReference>
<dbReference type="RefSeq" id="WP_189658398.1">
    <property type="nucleotide sequence ID" value="NZ_BNAP01000023.1"/>
</dbReference>
<keyword evidence="5 7" id="KW-0274">FAD</keyword>
<dbReference type="InterPro" id="IPR009075">
    <property type="entry name" value="AcylCo_DH/oxidase_C"/>
</dbReference>
<dbReference type="EMBL" id="BNAP01000023">
    <property type="protein sequence ID" value="GHG99396.1"/>
    <property type="molecule type" value="Genomic_DNA"/>
</dbReference>
<dbReference type="Pfam" id="PF00441">
    <property type="entry name" value="Acyl-CoA_dh_1"/>
    <property type="match status" value="1"/>
</dbReference>
<keyword evidence="12" id="KW-1185">Reference proteome</keyword>
<dbReference type="PANTHER" id="PTHR48083:SF13">
    <property type="entry name" value="ACYL-COA DEHYDROGENASE FAMILY MEMBER 11"/>
    <property type="match status" value="1"/>
</dbReference>
<evidence type="ECO:0000256" key="4">
    <source>
        <dbReference type="ARBA" id="ARBA00022630"/>
    </source>
</evidence>
<dbReference type="GO" id="GO:0033539">
    <property type="term" value="P:fatty acid beta-oxidation using acyl-CoA dehydrogenase"/>
    <property type="evidence" value="ECO:0007669"/>
    <property type="project" value="TreeGrafter"/>
</dbReference>
<dbReference type="InterPro" id="IPR050741">
    <property type="entry name" value="Acyl-CoA_dehydrogenase"/>
</dbReference>